<evidence type="ECO:0000313" key="1">
    <source>
        <dbReference type="EMBL" id="VYS89556.1"/>
    </source>
</evidence>
<dbReference type="EMBL" id="CACRSQ010000003">
    <property type="protein sequence ID" value="VYS89556.1"/>
    <property type="molecule type" value="Genomic_DNA"/>
</dbReference>
<reference evidence="1" key="1">
    <citation type="submission" date="2019-11" db="EMBL/GenBank/DDBJ databases">
        <authorList>
            <person name="Feng L."/>
        </authorList>
    </citation>
    <scope>NUCLEOTIDE SEQUENCE</scope>
    <source>
        <strain evidence="1">AcaccaeLFYP115</strain>
    </source>
</reference>
<gene>
    <name evidence="1" type="ORF">ACLFYP115_00837</name>
</gene>
<sequence length="61" mass="7036">MSRETIKNLIDMIDEKDIDTIYKVILKFIPEVSPVPDEIEAIAEAKADRSATILHEDIHWD</sequence>
<organism evidence="1">
    <name type="scientific">Anaerostipes caccae</name>
    <dbReference type="NCBI Taxonomy" id="105841"/>
    <lineage>
        <taxon>Bacteria</taxon>
        <taxon>Bacillati</taxon>
        <taxon>Bacillota</taxon>
        <taxon>Clostridia</taxon>
        <taxon>Lachnospirales</taxon>
        <taxon>Lachnospiraceae</taxon>
        <taxon>Anaerostipes</taxon>
    </lineage>
</organism>
<dbReference type="RefSeq" id="WP_006565913.1">
    <property type="nucleotide sequence ID" value="NZ_BAABZP010000001.1"/>
</dbReference>
<dbReference type="AlphaFoldDB" id="A0A6N2S8L5"/>
<name>A0A6N2S8L5_9FIRM</name>
<accession>A0A6N2S8L5</accession>
<proteinExistence type="predicted"/>
<protein>
    <submittedName>
        <fullName evidence="1">Uncharacterized protein</fullName>
    </submittedName>
</protein>